<keyword evidence="3" id="KW-0378">Hydrolase</keyword>
<dbReference type="InterPro" id="IPR002018">
    <property type="entry name" value="CarbesteraseB"/>
</dbReference>
<feature type="transmembrane region" description="Helical" evidence="5">
    <location>
        <begin position="168"/>
        <end position="192"/>
    </location>
</feature>
<dbReference type="GO" id="GO:0005615">
    <property type="term" value="C:extracellular space"/>
    <property type="evidence" value="ECO:0007669"/>
    <property type="project" value="TreeGrafter"/>
</dbReference>
<evidence type="ECO:0000256" key="5">
    <source>
        <dbReference type="SAM" id="Phobius"/>
    </source>
</evidence>
<comment type="similarity">
    <text evidence="1">Belongs to the type-B carboxylesterase/lipase family.</text>
</comment>
<dbReference type="GO" id="GO:0005886">
    <property type="term" value="C:plasma membrane"/>
    <property type="evidence" value="ECO:0007669"/>
    <property type="project" value="TreeGrafter"/>
</dbReference>
<evidence type="ECO:0000256" key="3">
    <source>
        <dbReference type="ARBA" id="ARBA00022801"/>
    </source>
</evidence>
<evidence type="ECO:0000256" key="1">
    <source>
        <dbReference type="ARBA" id="ARBA00005964"/>
    </source>
</evidence>
<organism evidence="7 8">
    <name type="scientific">Caerostris extrusa</name>
    <name type="common">Bark spider</name>
    <name type="synonym">Caerostris bankana</name>
    <dbReference type="NCBI Taxonomy" id="172846"/>
    <lineage>
        <taxon>Eukaryota</taxon>
        <taxon>Metazoa</taxon>
        <taxon>Ecdysozoa</taxon>
        <taxon>Arthropoda</taxon>
        <taxon>Chelicerata</taxon>
        <taxon>Arachnida</taxon>
        <taxon>Araneae</taxon>
        <taxon>Araneomorphae</taxon>
        <taxon>Entelegynae</taxon>
        <taxon>Araneoidea</taxon>
        <taxon>Araneidae</taxon>
        <taxon>Caerostris</taxon>
    </lineage>
</organism>
<dbReference type="Proteomes" id="UP001054945">
    <property type="component" value="Unassembled WGS sequence"/>
</dbReference>
<dbReference type="PANTHER" id="PTHR43918:SF4">
    <property type="entry name" value="CARBOXYLIC ESTER HYDROLASE"/>
    <property type="match status" value="1"/>
</dbReference>
<dbReference type="GO" id="GO:0006581">
    <property type="term" value="P:acetylcholine catabolic process"/>
    <property type="evidence" value="ECO:0007669"/>
    <property type="project" value="TreeGrafter"/>
</dbReference>
<dbReference type="Pfam" id="PF00135">
    <property type="entry name" value="COesterase"/>
    <property type="match status" value="1"/>
</dbReference>
<comment type="caution">
    <text evidence="7">The sequence shown here is derived from an EMBL/GenBank/DDBJ whole genome shotgun (WGS) entry which is preliminary data.</text>
</comment>
<dbReference type="SUPFAM" id="SSF53474">
    <property type="entry name" value="alpha/beta-Hydrolases"/>
    <property type="match status" value="1"/>
</dbReference>
<keyword evidence="4" id="KW-0325">Glycoprotein</keyword>
<evidence type="ECO:0000313" key="8">
    <source>
        <dbReference type="Proteomes" id="UP001054945"/>
    </source>
</evidence>
<dbReference type="GO" id="GO:0019695">
    <property type="term" value="P:choline metabolic process"/>
    <property type="evidence" value="ECO:0007669"/>
    <property type="project" value="TreeGrafter"/>
</dbReference>
<dbReference type="InterPro" id="IPR050654">
    <property type="entry name" value="AChE-related_enzymes"/>
</dbReference>
<keyword evidence="5" id="KW-1133">Transmembrane helix</keyword>
<keyword evidence="5" id="KW-0812">Transmembrane</keyword>
<gene>
    <name evidence="7" type="primary">X975_25669</name>
    <name evidence="7" type="ORF">CEXT_17441</name>
</gene>
<feature type="domain" description="Carboxylesterase type B" evidence="6">
    <location>
        <begin position="6"/>
        <end position="107"/>
    </location>
</feature>
<evidence type="ECO:0000259" key="6">
    <source>
        <dbReference type="Pfam" id="PF00135"/>
    </source>
</evidence>
<accession>A0AAV4QR43</accession>
<dbReference type="Gene3D" id="3.40.50.1820">
    <property type="entry name" value="alpha/beta hydrolase"/>
    <property type="match status" value="1"/>
</dbReference>
<keyword evidence="8" id="KW-1185">Reference proteome</keyword>
<sequence>MFEHYREHSSRKKNLGVFFYFEFAHRPSFSKHPDFLTAAHGDDVLFALALPLQLKDLPEDEAKLSKRIAQAFTTFSRNGNPNTEDSHPVWPRYTSEKQELMLFKTFRDNKGEPIQKSCYGKTSEFWNVIIPAAKNQDCPPSFAGLVNEENLSNSSFLGSDLYLPSSKLMVVGLIGISGLLLLIVIITVGALMKSRANPTFSSSTNHGAVH</sequence>
<evidence type="ECO:0000313" key="7">
    <source>
        <dbReference type="EMBL" id="GIY12148.1"/>
    </source>
</evidence>
<protein>
    <submittedName>
        <fullName evidence="7">Cholinesterase</fullName>
    </submittedName>
</protein>
<keyword evidence="5" id="KW-0472">Membrane</keyword>
<dbReference type="EMBL" id="BPLR01006749">
    <property type="protein sequence ID" value="GIY12148.1"/>
    <property type="molecule type" value="Genomic_DNA"/>
</dbReference>
<name>A0AAV4QR43_CAEEX</name>
<proteinExistence type="inferred from homology"/>
<reference evidence="7 8" key="1">
    <citation type="submission" date="2021-06" db="EMBL/GenBank/DDBJ databases">
        <title>Caerostris extrusa draft genome.</title>
        <authorList>
            <person name="Kono N."/>
            <person name="Arakawa K."/>
        </authorList>
    </citation>
    <scope>NUCLEOTIDE SEQUENCE [LARGE SCALE GENOMIC DNA]</scope>
</reference>
<dbReference type="PANTHER" id="PTHR43918">
    <property type="entry name" value="ACETYLCHOLINESTERASE"/>
    <property type="match status" value="1"/>
</dbReference>
<evidence type="ECO:0000256" key="4">
    <source>
        <dbReference type="ARBA" id="ARBA00023180"/>
    </source>
</evidence>
<dbReference type="AlphaFoldDB" id="A0AAV4QR43"/>
<evidence type="ECO:0000256" key="2">
    <source>
        <dbReference type="ARBA" id="ARBA00022487"/>
    </source>
</evidence>
<dbReference type="InterPro" id="IPR029058">
    <property type="entry name" value="AB_hydrolase_fold"/>
</dbReference>
<dbReference type="GO" id="GO:0003990">
    <property type="term" value="F:acetylcholinesterase activity"/>
    <property type="evidence" value="ECO:0007669"/>
    <property type="project" value="TreeGrafter"/>
</dbReference>
<keyword evidence="2" id="KW-0719">Serine esterase</keyword>